<dbReference type="RefSeq" id="WP_176004591.1">
    <property type="nucleotide sequence ID" value="NZ_JABWMI010000005.1"/>
</dbReference>
<dbReference type="AlphaFoldDB" id="A0A7Y9C4C3"/>
<dbReference type="EMBL" id="JACBJI010000001">
    <property type="protein sequence ID" value="NYA69765.1"/>
    <property type="molecule type" value="Genomic_DNA"/>
</dbReference>
<keyword evidence="3" id="KW-1185">Reference proteome</keyword>
<protein>
    <submittedName>
        <fullName evidence="2">Uncharacterized protein</fullName>
    </submittedName>
</protein>
<evidence type="ECO:0000313" key="2">
    <source>
        <dbReference type="EMBL" id="NYA69765.1"/>
    </source>
</evidence>
<keyword evidence="1" id="KW-1133">Transmembrane helix</keyword>
<accession>A0A7Y9C4C3</accession>
<evidence type="ECO:0000313" key="3">
    <source>
        <dbReference type="Proteomes" id="UP000535020"/>
    </source>
</evidence>
<keyword evidence="1" id="KW-0472">Membrane</keyword>
<dbReference type="Proteomes" id="UP000535020">
    <property type="component" value="Unassembled WGS sequence"/>
</dbReference>
<feature type="transmembrane region" description="Helical" evidence="1">
    <location>
        <begin position="37"/>
        <end position="55"/>
    </location>
</feature>
<feature type="transmembrane region" description="Helical" evidence="1">
    <location>
        <begin position="12"/>
        <end position="31"/>
    </location>
</feature>
<gene>
    <name evidence="2" type="ORF">HZF10_02450</name>
</gene>
<name>A0A7Y9C4C3_9FLAO</name>
<reference evidence="2 3" key="1">
    <citation type="submission" date="2020-07" db="EMBL/GenBank/DDBJ databases">
        <authorList>
            <person name="Sun Q."/>
        </authorList>
    </citation>
    <scope>NUCLEOTIDE SEQUENCE [LARGE SCALE GENOMIC DNA]</scope>
    <source>
        <strain evidence="2 3">MAH-1</strain>
    </source>
</reference>
<proteinExistence type="predicted"/>
<sequence length="130" mass="14691">MEITIRYRKNQVLWPLTIGSSLVVCGVVSRFYGSSEVVGFIGIGALWIGIALHKWHSGYLTLGENFIRRNDSPFFKKIELSQITEVKKFAGDWIIKHGNSKELVISPQVMDEQGLADFEKFLTKLDCANV</sequence>
<evidence type="ECO:0000256" key="1">
    <source>
        <dbReference type="SAM" id="Phobius"/>
    </source>
</evidence>
<organism evidence="2 3">
    <name type="scientific">Flavobacterium agri</name>
    <dbReference type="NCBI Taxonomy" id="2743471"/>
    <lineage>
        <taxon>Bacteria</taxon>
        <taxon>Pseudomonadati</taxon>
        <taxon>Bacteroidota</taxon>
        <taxon>Flavobacteriia</taxon>
        <taxon>Flavobacteriales</taxon>
        <taxon>Flavobacteriaceae</taxon>
        <taxon>Flavobacterium</taxon>
    </lineage>
</organism>
<keyword evidence="1" id="KW-0812">Transmembrane</keyword>
<comment type="caution">
    <text evidence="2">The sequence shown here is derived from an EMBL/GenBank/DDBJ whole genome shotgun (WGS) entry which is preliminary data.</text>
</comment>